<dbReference type="InterPro" id="IPR050471">
    <property type="entry name" value="AB_hydrolase"/>
</dbReference>
<dbReference type="SUPFAM" id="SSF53474">
    <property type="entry name" value="alpha/beta-Hydrolases"/>
    <property type="match status" value="1"/>
</dbReference>
<organism evidence="2 3">
    <name type="scientific">Sphingomonas faeni</name>
    <dbReference type="NCBI Taxonomy" id="185950"/>
    <lineage>
        <taxon>Bacteria</taxon>
        <taxon>Pseudomonadati</taxon>
        <taxon>Pseudomonadota</taxon>
        <taxon>Alphaproteobacteria</taxon>
        <taxon>Sphingomonadales</taxon>
        <taxon>Sphingomonadaceae</taxon>
        <taxon>Sphingomonas</taxon>
    </lineage>
</organism>
<proteinExistence type="predicted"/>
<protein>
    <submittedName>
        <fullName evidence="2">Pimeloyl-ACP methyl ester carboxylesterase</fullName>
    </submittedName>
</protein>
<dbReference type="Gene3D" id="1.10.10.10">
    <property type="entry name" value="Winged helix-like DNA-binding domain superfamily/Winged helix DNA-binding domain"/>
    <property type="match status" value="1"/>
</dbReference>
<feature type="domain" description="Bacterial transcriptional activator" evidence="1">
    <location>
        <begin position="73"/>
        <end position="213"/>
    </location>
</feature>
<dbReference type="PANTHER" id="PTHR43433">
    <property type="entry name" value="HYDROLASE, ALPHA/BETA FOLD FAMILY PROTEIN"/>
    <property type="match status" value="1"/>
</dbReference>
<dbReference type="GeneID" id="91005084"/>
<dbReference type="RefSeq" id="WP_107952825.1">
    <property type="nucleotide sequence ID" value="NZ_QAYE01000002.1"/>
</dbReference>
<name>A0A2T5U8W9_9SPHN</name>
<dbReference type="AlphaFoldDB" id="A0A2T5U8W9"/>
<evidence type="ECO:0000313" key="2">
    <source>
        <dbReference type="EMBL" id="PTW47955.1"/>
    </source>
</evidence>
<sequence length="509" mass="56594">MAIDLPASRKTRALFAYLLLADRPQRREHLCDLLWDEGPDDPRGALRWSLSKLRPVVDHGRRRLIADREAVAIDREGIVVDLQRAHQALDAEPPVASDLLAALVALRDPLLAGLDMPRHERFAIWLAAERAAAERLRRSLLHRFVVSIALSPEDRLPWAREWLDADPFNADAALQLQETLQQLGRQDDAKVAKRSFADAVSEAGLSPPPAESREPSISALPSHDMLQRQKIQFCKARDGVRLAYACVGDGPPLVKAANWLNHLELDWDAPIWAPLFQELARDHMFVRYDERGNGMSEARVTDINFEAFVCDLEAVVDAAGIDRFPLLGLSQGCAVAIAYAVRHPERVSHLILWGGYAAGWRIDATPDVVEEREAIITLVRQGWGRTDAAYRQVVTATFMPSATAEELDWFNIFQRQTVNAENAARYLEVFADIDVRAILKDVQAPTLVMHARGDRRIPLATGGELAAEIPGAEFVTLDSDNHLLLGREPASLAFVAHVRQFLSAPVPLG</sequence>
<gene>
    <name evidence="2" type="ORF">C8J25_10244</name>
</gene>
<dbReference type="EMBL" id="QAYE01000002">
    <property type="protein sequence ID" value="PTW47955.1"/>
    <property type="molecule type" value="Genomic_DNA"/>
</dbReference>
<dbReference type="InterPro" id="IPR005158">
    <property type="entry name" value="BTAD"/>
</dbReference>
<dbReference type="Pfam" id="PF00561">
    <property type="entry name" value="Abhydrolase_1"/>
    <property type="match status" value="1"/>
</dbReference>
<reference evidence="2 3" key="1">
    <citation type="submission" date="2018-04" db="EMBL/GenBank/DDBJ databases">
        <title>Genomic Encyclopedia of Type Strains, Phase III (KMG-III): the genomes of soil and plant-associated and newly described type strains.</title>
        <authorList>
            <person name="Whitman W."/>
        </authorList>
    </citation>
    <scope>NUCLEOTIDE SEQUENCE [LARGE SCALE GENOMIC DNA]</scope>
    <source>
        <strain evidence="2 3">MA-olki</strain>
    </source>
</reference>
<evidence type="ECO:0000313" key="3">
    <source>
        <dbReference type="Proteomes" id="UP000244013"/>
    </source>
</evidence>
<dbReference type="Proteomes" id="UP000244013">
    <property type="component" value="Unassembled WGS sequence"/>
</dbReference>
<accession>A0A2T5U8W9</accession>
<dbReference type="PRINTS" id="PR00111">
    <property type="entry name" value="ABHYDROLASE"/>
</dbReference>
<dbReference type="PANTHER" id="PTHR43433:SF8">
    <property type="entry name" value="BIFUNCTIONAL LIPASE_ADENYLATE CYCLASE LIPJ"/>
    <property type="match status" value="1"/>
</dbReference>
<dbReference type="InterPro" id="IPR036388">
    <property type="entry name" value="WH-like_DNA-bd_sf"/>
</dbReference>
<dbReference type="InterPro" id="IPR029058">
    <property type="entry name" value="AB_hydrolase_fold"/>
</dbReference>
<dbReference type="OrthoDB" id="27092at2"/>
<dbReference type="SMART" id="SM01043">
    <property type="entry name" value="BTAD"/>
    <property type="match status" value="1"/>
</dbReference>
<dbReference type="Gene3D" id="3.40.50.1820">
    <property type="entry name" value="alpha/beta hydrolase"/>
    <property type="match status" value="1"/>
</dbReference>
<dbReference type="InterPro" id="IPR000073">
    <property type="entry name" value="AB_hydrolase_1"/>
</dbReference>
<evidence type="ECO:0000259" key="1">
    <source>
        <dbReference type="SMART" id="SM01043"/>
    </source>
</evidence>
<comment type="caution">
    <text evidence="2">The sequence shown here is derived from an EMBL/GenBank/DDBJ whole genome shotgun (WGS) entry which is preliminary data.</text>
</comment>